<keyword evidence="5" id="KW-1185">Reference proteome</keyword>
<proteinExistence type="predicted"/>
<dbReference type="GO" id="GO:0006508">
    <property type="term" value="P:proteolysis"/>
    <property type="evidence" value="ECO:0007669"/>
    <property type="project" value="InterPro"/>
</dbReference>
<evidence type="ECO:0000256" key="2">
    <source>
        <dbReference type="SAM" id="MobiDB-lite"/>
    </source>
</evidence>
<dbReference type="SUPFAM" id="SSF49899">
    <property type="entry name" value="Concanavalin A-like lectins/glucanases"/>
    <property type="match status" value="1"/>
</dbReference>
<sequence length="1530" mass="168711">MKVILAASTLVWASYAVAVPDFAARRPRGVEPSLRHTGLPQLLDDEFDSRLINNTEYTSNWAGAVMNGVGYTTVSGTIVVPKPSMPAGGSSTRTYSASAWVGIDGSTCQTAILQTGVDFSARGGIVAYEGWYEWYPDYSYRFANFRISGGDTITMTVTVTGKNSGSVTLDNRTTGQSVSHIFTNQVGSLCQTNAEWIVEDFSQGNNLVPFANFGTVVFTNASVNGGTGLDNAIIYDIKQGDKVYALIALDNRDEYILRPTSRPHWWTHKPSGTRILSPRDLHRRERGTWMGVSSAGRLAILTNYRESSQDDPDHAICGVRSRGALPTAWLTAPAEENLDHFTKRMVADPATKAAGGFSLICGDLKQKSANGIEPLAIITNRCDELAGVPRIGGDRGVTYGLSNTIYVEPPTWPKIKRGRQLLEEAIQEAVKKDLNEEELMERLFTILDDDTMPSRPDMSMQDHMDALRHSIFVPAFGDTEAWKDMTDAIEQGRARAAFNAIEDESDPDTPVPADPFVNFMKGAYGTQRQTLILVDWEGTVTYKERALWDAHGNRKIVLATITNEFLRNKARRLGVLRGTRSYCRHNGYDSDILHVAKDFLRSIVHNSTCPWFSAIFQNSNASLHNERRPAIRSTERYRPIPWPHLAITIIKRQHSSIMLNLRDYFFIACVITAFNAPMTMVSELFTLLLFASAPLIARATSDGAPFVVIDLANDKGALSISTIRLYRIIVMQSTRILAIPEHKLHLALRINLPNSCVEPPDLRPCDTNTRIQPSSLGCHQGALKTTGQLWLLGTFASASVRIMAEDGRRVLDYGSHWATIDGLIQEISPCRVDVDEVIVGAAYISVCCIDGERMLDLVTGVQRQDPTLKVNRNFFISSSQLAHPIGKLYTYLSLSRSPPCSQTTGTLRTTAPQTSNWKTAIAPFARILRSLSPIFRLPLSQPQQPKLHTLSSQPSCRVTCNSSAVAMSYMELEISTVFRLINQVNDQTLRETLSIIAYKIGEAVWILVLLWRYCHIQAVSMSRRGYRGARNGSAERENASRFIPSVPSYWRRGVSSSKIPKIPIQNVKTAVLDHNVRETPTQTAPFTPARSFHDPSAPTSTRKISASFSTDCSLSGHPTLAYSSVTASTTMNHPGPLTSHPINRSSALPSPRSRQNMDSFTKDRALKTSHTCSNLPMPAAQSKVPSSKPSTPRTCINTRASFGRNEENIPPSFSMASITTTKQSTSEFPTPRLVPKPTSPKKKTRLRPGIPKSRTLNVFSNLTGSLSRTSLGQLTGSDSRRTSTSSKGTIRKDKTLPYLNPQSASSTSSQALLSPWVETVSQRQIHTAQSSAYWAGRFMALQDRFQSETLIPENMKMLVDAHAERSLIPVTQAQPSLASSATMSCITPAVKPMHSTTTTTTVLSTNNSPGKPQRLQKPKPKSRTGTAVSKISSSNTGFGPVQTSSDISTLLIDEDVRTRRIFMHLDALCATKEARFSLHNWQQCYARRMGKEHLMPDGNASQKRTRELTWVGRLLIGTGGSHSKKGGFGR</sequence>
<dbReference type="InterPro" id="IPR000250">
    <property type="entry name" value="Peptidase_G1"/>
</dbReference>
<dbReference type="PANTHER" id="PTHR37536:SF1">
    <property type="entry name" value="ASPERGILLOPEPSIN, PUTAITVE (AFU_ORTHOLOGUE AFUA_7G01200)"/>
    <property type="match status" value="1"/>
</dbReference>
<organism evidence="4 5">
    <name type="scientific">Xylaria flabelliformis</name>
    <dbReference type="NCBI Taxonomy" id="2512241"/>
    <lineage>
        <taxon>Eukaryota</taxon>
        <taxon>Fungi</taxon>
        <taxon>Dikarya</taxon>
        <taxon>Ascomycota</taxon>
        <taxon>Pezizomycotina</taxon>
        <taxon>Sordariomycetes</taxon>
        <taxon>Xylariomycetidae</taxon>
        <taxon>Xylariales</taxon>
        <taxon>Xylariaceae</taxon>
        <taxon>Xylaria</taxon>
    </lineage>
</organism>
<evidence type="ECO:0000256" key="1">
    <source>
        <dbReference type="PIRSR" id="PIRSR600250-50"/>
    </source>
</evidence>
<dbReference type="Pfam" id="PF01828">
    <property type="entry name" value="Peptidase_A4"/>
    <property type="match status" value="1"/>
</dbReference>
<evidence type="ECO:0000256" key="3">
    <source>
        <dbReference type="SAM" id="SignalP"/>
    </source>
</evidence>
<dbReference type="OrthoDB" id="191601at2759"/>
<dbReference type="GO" id="GO:0070007">
    <property type="term" value="F:glutamic-type endopeptidase activity"/>
    <property type="evidence" value="ECO:0007669"/>
    <property type="project" value="InterPro"/>
</dbReference>
<gene>
    <name evidence="4" type="ORF">FHL15_010050</name>
</gene>
<dbReference type="EMBL" id="VFLP01000075">
    <property type="protein sequence ID" value="TRX89031.1"/>
    <property type="molecule type" value="Genomic_DNA"/>
</dbReference>
<feature type="region of interest" description="Disordered" evidence="2">
    <location>
        <begin position="1221"/>
        <end position="1255"/>
    </location>
</feature>
<feature type="region of interest" description="Disordered" evidence="2">
    <location>
        <begin position="1394"/>
        <end position="1439"/>
    </location>
</feature>
<feature type="region of interest" description="Disordered" evidence="2">
    <location>
        <begin position="1267"/>
        <end position="1306"/>
    </location>
</feature>
<dbReference type="PANTHER" id="PTHR37536">
    <property type="entry name" value="PUTATIVE (AFU_ORTHOLOGUE AFUA_3G02970)-RELATED"/>
    <property type="match status" value="1"/>
</dbReference>
<feature type="region of interest" description="Disordered" evidence="2">
    <location>
        <begin position="1080"/>
        <end position="1103"/>
    </location>
</feature>
<dbReference type="Proteomes" id="UP000319160">
    <property type="component" value="Unassembled WGS sequence"/>
</dbReference>
<feature type="compositionally biased region" description="Polar residues" evidence="2">
    <location>
        <begin position="1140"/>
        <end position="1159"/>
    </location>
</feature>
<comment type="caution">
    <text evidence="4">The sequence shown here is derived from an EMBL/GenBank/DDBJ whole genome shotgun (WGS) entry which is preliminary data.</text>
</comment>
<dbReference type="PRINTS" id="PR00977">
    <property type="entry name" value="SCYTLDPTASE"/>
</dbReference>
<name>A0A553HM53_9PEZI</name>
<feature type="chain" id="PRO_5021949676" evidence="3">
    <location>
        <begin position="19"/>
        <end position="1530"/>
    </location>
</feature>
<feature type="active site" description="Proton acceptor" evidence="1">
    <location>
        <position position="199"/>
    </location>
</feature>
<dbReference type="InterPro" id="IPR038656">
    <property type="entry name" value="Peptidase_G1_sf"/>
</dbReference>
<feature type="region of interest" description="Disordered" evidence="2">
    <location>
        <begin position="1131"/>
        <end position="1194"/>
    </location>
</feature>
<dbReference type="Gene3D" id="2.60.120.700">
    <property type="entry name" value="Peptidase G1"/>
    <property type="match status" value="1"/>
</dbReference>
<feature type="signal peptide" evidence="3">
    <location>
        <begin position="1"/>
        <end position="18"/>
    </location>
</feature>
<feature type="compositionally biased region" description="Polar residues" evidence="2">
    <location>
        <begin position="1183"/>
        <end position="1194"/>
    </location>
</feature>
<reference evidence="5" key="1">
    <citation type="submission" date="2019-06" db="EMBL/GenBank/DDBJ databases">
        <title>Draft genome sequence of the griseofulvin-producing fungus Xylaria cubensis strain G536.</title>
        <authorList>
            <person name="Mead M.E."/>
            <person name="Raja H.A."/>
            <person name="Steenwyk J.L."/>
            <person name="Knowles S.L."/>
            <person name="Oberlies N.H."/>
            <person name="Rokas A."/>
        </authorList>
    </citation>
    <scope>NUCLEOTIDE SEQUENCE [LARGE SCALE GENOMIC DNA]</scope>
    <source>
        <strain evidence="5">G536</strain>
    </source>
</reference>
<feature type="compositionally biased region" description="Polar residues" evidence="2">
    <location>
        <begin position="1423"/>
        <end position="1439"/>
    </location>
</feature>
<protein>
    <submittedName>
        <fullName evidence="4">Uncharacterized protein</fullName>
    </submittedName>
</protein>
<evidence type="ECO:0000313" key="4">
    <source>
        <dbReference type="EMBL" id="TRX89031.1"/>
    </source>
</evidence>
<evidence type="ECO:0000313" key="5">
    <source>
        <dbReference type="Proteomes" id="UP000319160"/>
    </source>
</evidence>
<keyword evidence="3" id="KW-0732">Signal</keyword>
<dbReference type="InterPro" id="IPR013320">
    <property type="entry name" value="ConA-like_dom_sf"/>
</dbReference>
<accession>A0A553HM53</accession>
<dbReference type="CDD" id="cd13426">
    <property type="entry name" value="Peptidase_G1"/>
    <property type="match status" value="1"/>
</dbReference>